<keyword evidence="2" id="KW-0472">Membrane</keyword>
<organism evidence="4 5">
    <name type="scientific">Streptomyces sulfonofaciens</name>
    <dbReference type="NCBI Taxonomy" id="68272"/>
    <lineage>
        <taxon>Bacteria</taxon>
        <taxon>Bacillati</taxon>
        <taxon>Actinomycetota</taxon>
        <taxon>Actinomycetes</taxon>
        <taxon>Kitasatosporales</taxon>
        <taxon>Streptomycetaceae</taxon>
        <taxon>Streptomyces</taxon>
    </lineage>
</organism>
<feature type="domain" description="Protein-glutamine gamma-glutamyltransferase-like C-terminal" evidence="3">
    <location>
        <begin position="192"/>
        <end position="262"/>
    </location>
</feature>
<evidence type="ECO:0000259" key="3">
    <source>
        <dbReference type="Pfam" id="PF13559"/>
    </source>
</evidence>
<evidence type="ECO:0000313" key="4">
    <source>
        <dbReference type="EMBL" id="GHH76195.1"/>
    </source>
</evidence>
<dbReference type="Pfam" id="PF13559">
    <property type="entry name" value="DUF4129"/>
    <property type="match status" value="1"/>
</dbReference>
<gene>
    <name evidence="4" type="ORF">GCM10018793_21260</name>
</gene>
<evidence type="ECO:0000256" key="1">
    <source>
        <dbReference type="SAM" id="MobiDB-lite"/>
    </source>
</evidence>
<feature type="compositionally biased region" description="Low complexity" evidence="1">
    <location>
        <begin position="32"/>
        <end position="42"/>
    </location>
</feature>
<keyword evidence="2" id="KW-1133">Transmembrane helix</keyword>
<comment type="caution">
    <text evidence="4">The sequence shown here is derived from an EMBL/GenBank/DDBJ whole genome shotgun (WGS) entry which is preliminary data.</text>
</comment>
<accession>A0A919KWL5</accession>
<feature type="compositionally biased region" description="Low complexity" evidence="1">
    <location>
        <begin position="270"/>
        <end position="284"/>
    </location>
</feature>
<feature type="transmembrane region" description="Helical" evidence="2">
    <location>
        <begin position="129"/>
        <end position="146"/>
    </location>
</feature>
<feature type="region of interest" description="Disordered" evidence="1">
    <location>
        <begin position="270"/>
        <end position="300"/>
    </location>
</feature>
<dbReference type="InterPro" id="IPR025403">
    <property type="entry name" value="TgpA-like_C"/>
</dbReference>
<reference evidence="4" key="2">
    <citation type="submission" date="2020-09" db="EMBL/GenBank/DDBJ databases">
        <authorList>
            <person name="Sun Q."/>
            <person name="Ohkuma M."/>
        </authorList>
    </citation>
    <scope>NUCLEOTIDE SEQUENCE</scope>
    <source>
        <strain evidence="4">JCM 5069</strain>
    </source>
</reference>
<evidence type="ECO:0000313" key="5">
    <source>
        <dbReference type="Proteomes" id="UP000603708"/>
    </source>
</evidence>
<evidence type="ECO:0000256" key="2">
    <source>
        <dbReference type="SAM" id="Phobius"/>
    </source>
</evidence>
<dbReference type="EMBL" id="BNCD01000005">
    <property type="protein sequence ID" value="GHH76195.1"/>
    <property type="molecule type" value="Genomic_DNA"/>
</dbReference>
<proteinExistence type="predicted"/>
<keyword evidence="2" id="KW-0812">Transmembrane</keyword>
<name>A0A919KWL5_9ACTN</name>
<reference evidence="4" key="1">
    <citation type="journal article" date="2014" name="Int. J. Syst. Evol. Microbiol.">
        <title>Complete genome sequence of Corynebacterium casei LMG S-19264T (=DSM 44701T), isolated from a smear-ripened cheese.</title>
        <authorList>
            <consortium name="US DOE Joint Genome Institute (JGI-PGF)"/>
            <person name="Walter F."/>
            <person name="Albersmeier A."/>
            <person name="Kalinowski J."/>
            <person name="Ruckert C."/>
        </authorList>
    </citation>
    <scope>NUCLEOTIDE SEQUENCE</scope>
    <source>
        <strain evidence="4">JCM 5069</strain>
    </source>
</reference>
<dbReference type="Proteomes" id="UP000603708">
    <property type="component" value="Unassembled WGS sequence"/>
</dbReference>
<keyword evidence="5" id="KW-1185">Reference proteome</keyword>
<sequence>MGATGRPHPAGPLPRPGADGPPRTGRPESSRSRPAASHRSGAPAVHRAWSWLTAPGLLPAAVLLPRGTDDPPVTIPRNPAKEAAKRELSKRMYHQDDPGLLQRALHRVLAWIQDLFDAASGVTPGGGPGLFVILLAAAALVAALWWRLGTPRRTPQDAAPLFHDRPRTAAEHRTAAEAHAVKGHWNQAVQERMRAIVRALEERALLDPRPGRTADEAAAEAAAVLPSHEARLRTAARDFDDVAYGGRSGDEPAYLRLAALDEDLARARPALTAADTATSTAPRTGARTGGPGSPARRTPE</sequence>
<protein>
    <recommendedName>
        <fullName evidence="3">Protein-glutamine gamma-glutamyltransferase-like C-terminal domain-containing protein</fullName>
    </recommendedName>
</protein>
<feature type="region of interest" description="Disordered" evidence="1">
    <location>
        <begin position="1"/>
        <end position="42"/>
    </location>
</feature>
<dbReference type="AlphaFoldDB" id="A0A919KWL5"/>